<feature type="transmembrane region" description="Helical" evidence="1">
    <location>
        <begin position="105"/>
        <end position="126"/>
    </location>
</feature>
<sequence>MRKSEFLQELKEALQGEVSGGVLQENLRYYDNYITQETAAGRREEDVIDEIGSPRLIARTIIDSSEAAGDVPEQGSGYYENQGSGYGQQETGSSGSFRYFNLNKWYWKLLLLVIVVFFMVTVITVIGGIFALLMRFAGPIILIWLIYTFIKGMRR</sequence>
<organism evidence="3 4">
    <name type="scientific">Clostridium symbiosum</name>
    <name type="common">Bacteroides symbiosus</name>
    <dbReference type="NCBI Taxonomy" id="1512"/>
    <lineage>
        <taxon>Bacteria</taxon>
        <taxon>Bacillati</taxon>
        <taxon>Bacillota</taxon>
        <taxon>Clostridia</taxon>
        <taxon>Lachnospirales</taxon>
        <taxon>Lachnospiraceae</taxon>
        <taxon>Otoolea</taxon>
    </lineage>
</organism>
<keyword evidence="1" id="KW-0472">Membrane</keyword>
<accession>A0AAW6AWF8</accession>
<dbReference type="GeneID" id="57967488"/>
<dbReference type="AlphaFoldDB" id="A0AAW6AWF8"/>
<gene>
    <name evidence="2" type="ORF">K5I21_02370</name>
    <name evidence="3" type="ORF">PM006_10465</name>
</gene>
<protein>
    <submittedName>
        <fullName evidence="3">DUF1700 domain-containing protein</fullName>
    </submittedName>
</protein>
<proteinExistence type="predicted"/>
<evidence type="ECO:0000256" key="1">
    <source>
        <dbReference type="SAM" id="Phobius"/>
    </source>
</evidence>
<dbReference type="EMBL" id="JAINVB010000001">
    <property type="protein sequence ID" value="MCK0084740.1"/>
    <property type="molecule type" value="Genomic_DNA"/>
</dbReference>
<dbReference type="RefSeq" id="WP_003501459.1">
    <property type="nucleotide sequence ID" value="NZ_CABHNX010000003.1"/>
</dbReference>
<evidence type="ECO:0000313" key="3">
    <source>
        <dbReference type="EMBL" id="MDB2000622.1"/>
    </source>
</evidence>
<keyword evidence="1" id="KW-1133">Transmembrane helix</keyword>
<reference evidence="3" key="2">
    <citation type="submission" date="2023-01" db="EMBL/GenBank/DDBJ databases">
        <title>Human gut microbiome strain richness.</title>
        <authorList>
            <person name="Chen-Liaw A."/>
        </authorList>
    </citation>
    <scope>NUCLEOTIDE SEQUENCE</scope>
    <source>
        <strain evidence="3">B1_m1001713B170214d0_201011</strain>
    </source>
</reference>
<evidence type="ECO:0000313" key="2">
    <source>
        <dbReference type="EMBL" id="MCK0084740.1"/>
    </source>
</evidence>
<dbReference type="EMBL" id="JAQLGM010000023">
    <property type="protein sequence ID" value="MDB2000622.1"/>
    <property type="molecule type" value="Genomic_DNA"/>
</dbReference>
<comment type="caution">
    <text evidence="3">The sequence shown here is derived from an EMBL/GenBank/DDBJ whole genome shotgun (WGS) entry which is preliminary data.</text>
</comment>
<reference evidence="2" key="1">
    <citation type="journal article" date="2022" name="Cell Host Microbe">
        <title>Colonization of the live biotherapeutic product VE303 and modulation of the microbiota and metabolites in healthy volunteers.</title>
        <authorList>
            <person name="Dsouza M."/>
            <person name="Menon R."/>
            <person name="Crossette E."/>
            <person name="Bhattarai S.K."/>
            <person name="Schneider J."/>
            <person name="Kim Y.G."/>
            <person name="Reddy S."/>
            <person name="Caballero S."/>
            <person name="Felix C."/>
            <person name="Cornacchione L."/>
            <person name="Hendrickson J."/>
            <person name="Watson A.R."/>
            <person name="Minot S.S."/>
            <person name="Greenfield N."/>
            <person name="Schopf L."/>
            <person name="Szabady R."/>
            <person name="Patarroyo J."/>
            <person name="Smith W."/>
            <person name="Harrison P."/>
            <person name="Kuijper E.J."/>
            <person name="Kelly C.P."/>
            <person name="Olle B."/>
            <person name="Bobilev D."/>
            <person name="Silber J.L."/>
            <person name="Bucci V."/>
            <person name="Roberts B."/>
            <person name="Faith J."/>
            <person name="Norman J.M."/>
        </authorList>
    </citation>
    <scope>NUCLEOTIDE SEQUENCE</scope>
    <source>
        <strain evidence="2">VE303-04</strain>
    </source>
</reference>
<feature type="transmembrane region" description="Helical" evidence="1">
    <location>
        <begin position="132"/>
        <end position="150"/>
    </location>
</feature>
<dbReference type="Proteomes" id="UP001203136">
    <property type="component" value="Unassembled WGS sequence"/>
</dbReference>
<evidence type="ECO:0000313" key="4">
    <source>
        <dbReference type="Proteomes" id="UP001300871"/>
    </source>
</evidence>
<dbReference type="Pfam" id="PF22564">
    <property type="entry name" value="HAAS"/>
    <property type="match status" value="1"/>
</dbReference>
<name>A0AAW6AWF8_CLOSY</name>
<dbReference type="Proteomes" id="UP001300871">
    <property type="component" value="Unassembled WGS sequence"/>
</dbReference>
<keyword evidence="1" id="KW-0812">Transmembrane</keyword>